<feature type="non-terminal residue" evidence="1">
    <location>
        <position position="297"/>
    </location>
</feature>
<reference evidence="1 2" key="1">
    <citation type="submission" date="2013-02" db="EMBL/GenBank/DDBJ databases">
        <title>The Genome Annotation of Plasmodium falciparum Tanzania (2000708).</title>
        <authorList>
            <consortium name="The Broad Institute Genome Sequencing Platform"/>
            <consortium name="The Broad Institute Genome Sequencing Center for Infectious Disease"/>
            <person name="Neafsey D."/>
            <person name="Hoffman S."/>
            <person name="Volkman S."/>
            <person name="Rosenthal P."/>
            <person name="Walker B."/>
            <person name="Young S.K."/>
            <person name="Zeng Q."/>
            <person name="Gargeya S."/>
            <person name="Fitzgerald M."/>
            <person name="Haas B."/>
            <person name="Abouelleil A."/>
            <person name="Allen A.W."/>
            <person name="Alvarado L."/>
            <person name="Arachchi H.M."/>
            <person name="Berlin A.M."/>
            <person name="Chapman S.B."/>
            <person name="Gainer-Dewar J."/>
            <person name="Goldberg J."/>
            <person name="Griggs A."/>
            <person name="Gujja S."/>
            <person name="Hansen M."/>
            <person name="Howarth C."/>
            <person name="Imamovic A."/>
            <person name="Ireland A."/>
            <person name="Larimer J."/>
            <person name="McCowan C."/>
            <person name="Murphy C."/>
            <person name="Pearson M."/>
            <person name="Poon T.W."/>
            <person name="Priest M."/>
            <person name="Roberts A."/>
            <person name="Saif S."/>
            <person name="Shea T."/>
            <person name="Sisk P."/>
            <person name="Sykes S."/>
            <person name="Wortman J."/>
            <person name="Nusbaum C."/>
            <person name="Birren B."/>
        </authorList>
    </citation>
    <scope>NUCLEOTIDE SEQUENCE [LARGE SCALE GENOMIC DNA]</scope>
    <source>
        <strain evidence="2">Tanzania (2000708)</strain>
    </source>
</reference>
<evidence type="ECO:0000313" key="1">
    <source>
        <dbReference type="EMBL" id="ETW32691.1"/>
    </source>
</evidence>
<evidence type="ECO:0000313" key="2">
    <source>
        <dbReference type="Proteomes" id="UP000030708"/>
    </source>
</evidence>
<organism evidence="1 2">
    <name type="scientific">Plasmodium falciparum Tanzania</name>
    <name type="common">2000708</name>
    <dbReference type="NCBI Taxonomy" id="1036725"/>
    <lineage>
        <taxon>Eukaryota</taxon>
        <taxon>Sar</taxon>
        <taxon>Alveolata</taxon>
        <taxon>Apicomplexa</taxon>
        <taxon>Aconoidasida</taxon>
        <taxon>Haemosporida</taxon>
        <taxon>Plasmodiidae</taxon>
        <taxon>Plasmodium</taxon>
        <taxon>Plasmodium (Laverania)</taxon>
    </lineage>
</organism>
<dbReference type="Proteomes" id="UP000030708">
    <property type="component" value="Unassembled WGS sequence"/>
</dbReference>
<dbReference type="EMBL" id="KI927153">
    <property type="protein sequence ID" value="ETW32691.1"/>
    <property type="molecule type" value="Genomic_DNA"/>
</dbReference>
<reference evidence="1 2" key="2">
    <citation type="submission" date="2013-02" db="EMBL/GenBank/DDBJ databases">
        <title>The Genome Sequence of Plasmodium falciparum Tanzania (2000708).</title>
        <authorList>
            <consortium name="The Broad Institute Genome Sequencing Platform"/>
            <consortium name="The Broad Institute Genome Sequencing Center for Infectious Disease"/>
            <person name="Neafsey D."/>
            <person name="Cheeseman I."/>
            <person name="Volkman S."/>
            <person name="Adams J."/>
            <person name="Walker B."/>
            <person name="Young S.K."/>
            <person name="Zeng Q."/>
            <person name="Gargeya S."/>
            <person name="Fitzgerald M."/>
            <person name="Haas B."/>
            <person name="Abouelleil A."/>
            <person name="Alvarado L."/>
            <person name="Arachchi H.M."/>
            <person name="Berlin A.M."/>
            <person name="Chapman S.B."/>
            <person name="Dewar J."/>
            <person name="Goldberg J."/>
            <person name="Griggs A."/>
            <person name="Gujja S."/>
            <person name="Hansen M."/>
            <person name="Howarth C."/>
            <person name="Imamovic A."/>
            <person name="Larimer J."/>
            <person name="McCowan C."/>
            <person name="Murphy C."/>
            <person name="Neiman D."/>
            <person name="Pearson M."/>
            <person name="Priest M."/>
            <person name="Roberts A."/>
            <person name="Saif S."/>
            <person name="Shea T."/>
            <person name="Sisk P."/>
            <person name="Sykes S."/>
            <person name="Wortman J."/>
            <person name="Nusbaum C."/>
            <person name="Birren B."/>
        </authorList>
    </citation>
    <scope>NUCLEOTIDE SEQUENCE [LARGE SCALE GENOMIC DNA]</scope>
    <source>
        <strain evidence="2">Tanzania (2000708)</strain>
    </source>
</reference>
<sequence>MNQTNQMNQMNIQHQRNSVNAPNIYIQNFDQNCDIYYNNNGKSNGNLNVQQSDNAHNPLIYDISELYNREKNEEQKTIFRDEYSNRTIIKALINKITNTPMINNSVKNIEDTNSSYNTDENVYNVCSMDEYTTNKYISKNYNENDHVIVQGNNTVPENDNNEIYKKENLSIFQDSLKDNIVEYNAYHDSRHHKPIDEQVAHYINNYYTNNNNDPYNRNSTNNNGIAENNINVNSAFNQYKENKQYYDLLNTFTGNIMERKNIMMQNVDYNERINGNSINIQGSNNQQMNDQLVDNNN</sequence>
<name>A0A024VXP7_PLAFA</name>
<protein>
    <submittedName>
        <fullName evidence="1">Uncharacterized protein</fullName>
    </submittedName>
</protein>
<gene>
    <name evidence="1" type="ORF">PFTANZ_06589</name>
</gene>
<dbReference type="AlphaFoldDB" id="A0A024VXP7"/>
<proteinExistence type="predicted"/>
<accession>A0A024VXP7</accession>